<organism evidence="1 2">
    <name type="scientific">Ancylostoma caninum</name>
    <name type="common">Dog hookworm</name>
    <dbReference type="NCBI Taxonomy" id="29170"/>
    <lineage>
        <taxon>Eukaryota</taxon>
        <taxon>Metazoa</taxon>
        <taxon>Ecdysozoa</taxon>
        <taxon>Nematoda</taxon>
        <taxon>Chromadorea</taxon>
        <taxon>Rhabditida</taxon>
        <taxon>Rhabditina</taxon>
        <taxon>Rhabditomorpha</taxon>
        <taxon>Strongyloidea</taxon>
        <taxon>Ancylostomatidae</taxon>
        <taxon>Ancylostomatinae</taxon>
        <taxon>Ancylostoma</taxon>
    </lineage>
</organism>
<proteinExistence type="predicted"/>
<gene>
    <name evidence="1" type="ORF">ANCCAN_15466</name>
</gene>
<evidence type="ECO:0000313" key="2">
    <source>
        <dbReference type="Proteomes" id="UP000252519"/>
    </source>
</evidence>
<dbReference type="OrthoDB" id="10284063at2759"/>
<reference evidence="1 2" key="1">
    <citation type="submission" date="2014-10" db="EMBL/GenBank/DDBJ databases">
        <title>Draft genome of the hookworm Ancylostoma caninum.</title>
        <authorList>
            <person name="Mitreva M."/>
        </authorList>
    </citation>
    <scope>NUCLEOTIDE SEQUENCE [LARGE SCALE GENOMIC DNA]</scope>
    <source>
        <strain evidence="1 2">Baltimore</strain>
    </source>
</reference>
<dbReference type="AlphaFoldDB" id="A0A368G5P0"/>
<evidence type="ECO:0000313" key="1">
    <source>
        <dbReference type="EMBL" id="RCN38619.1"/>
    </source>
</evidence>
<accession>A0A368G5P0</accession>
<dbReference type="EMBL" id="JOJR01000386">
    <property type="protein sequence ID" value="RCN38619.1"/>
    <property type="molecule type" value="Genomic_DNA"/>
</dbReference>
<name>A0A368G5P0_ANCCA</name>
<sequence>MILEAVREDRMPGGRNGRVVCNLYKLRCRKLRDRAAVRDSLSACENITDDGGRLMDCGHYPVTKNKNLIQMQYKALSHHN</sequence>
<keyword evidence="2" id="KW-1185">Reference proteome</keyword>
<dbReference type="Proteomes" id="UP000252519">
    <property type="component" value="Unassembled WGS sequence"/>
</dbReference>
<protein>
    <submittedName>
        <fullName evidence="1">Uncharacterized protein</fullName>
    </submittedName>
</protein>
<comment type="caution">
    <text evidence="1">The sequence shown here is derived from an EMBL/GenBank/DDBJ whole genome shotgun (WGS) entry which is preliminary data.</text>
</comment>